<dbReference type="PANTHER" id="PTHR46148:SF60">
    <property type="entry name" value="CHROMO DOMAIN-CONTAINING PROTEIN"/>
    <property type="match status" value="1"/>
</dbReference>
<dbReference type="PANTHER" id="PTHR46148">
    <property type="entry name" value="CHROMO DOMAIN-CONTAINING PROTEIN"/>
    <property type="match status" value="1"/>
</dbReference>
<protein>
    <recommendedName>
        <fullName evidence="1">Tf2-1-like SH3-like domain-containing protein</fullName>
    </recommendedName>
</protein>
<feature type="domain" description="Tf2-1-like SH3-like" evidence="1">
    <location>
        <begin position="1"/>
        <end position="30"/>
    </location>
</feature>
<dbReference type="AlphaFoldDB" id="A0A151T554"/>
<dbReference type="InterPro" id="IPR056924">
    <property type="entry name" value="SH3_Tf2-1"/>
</dbReference>
<evidence type="ECO:0000259" key="1">
    <source>
        <dbReference type="Pfam" id="PF24626"/>
    </source>
</evidence>
<dbReference type="Gramene" id="C.cajan_16214.t">
    <property type="protein sequence ID" value="C.cajan_16214.t.cds1"/>
    <property type="gene ID" value="C.cajan_16214"/>
</dbReference>
<dbReference type="EMBL" id="CM003610">
    <property type="protein sequence ID" value="KYP62165.1"/>
    <property type="molecule type" value="Genomic_DNA"/>
</dbReference>
<proteinExistence type="predicted"/>
<evidence type="ECO:0000313" key="2">
    <source>
        <dbReference type="EMBL" id="KYP62165.1"/>
    </source>
</evidence>
<sequence length="95" mass="10922">VDKVAYQVVLPPHILNLYSVFHVSQLHKYVHGLSHVIELNNLEVKHNLIVETLPISVEDLRVKLKKLRGKPYSFDLRLSKEELLLSVLFGSLRAI</sequence>
<organism evidence="2 3">
    <name type="scientific">Cajanus cajan</name>
    <name type="common">Pigeon pea</name>
    <name type="synonym">Cajanus indicus</name>
    <dbReference type="NCBI Taxonomy" id="3821"/>
    <lineage>
        <taxon>Eukaryota</taxon>
        <taxon>Viridiplantae</taxon>
        <taxon>Streptophyta</taxon>
        <taxon>Embryophyta</taxon>
        <taxon>Tracheophyta</taxon>
        <taxon>Spermatophyta</taxon>
        <taxon>Magnoliopsida</taxon>
        <taxon>eudicotyledons</taxon>
        <taxon>Gunneridae</taxon>
        <taxon>Pentapetalae</taxon>
        <taxon>rosids</taxon>
        <taxon>fabids</taxon>
        <taxon>Fabales</taxon>
        <taxon>Fabaceae</taxon>
        <taxon>Papilionoideae</taxon>
        <taxon>50 kb inversion clade</taxon>
        <taxon>NPAAA clade</taxon>
        <taxon>indigoferoid/millettioid clade</taxon>
        <taxon>Phaseoleae</taxon>
        <taxon>Cajanus</taxon>
    </lineage>
</organism>
<accession>A0A151T554</accession>
<reference evidence="2 3" key="1">
    <citation type="journal article" date="2012" name="Nat. Biotechnol.">
        <title>Draft genome sequence of pigeonpea (Cajanus cajan), an orphan legume crop of resource-poor farmers.</title>
        <authorList>
            <person name="Varshney R.K."/>
            <person name="Chen W."/>
            <person name="Li Y."/>
            <person name="Bharti A.K."/>
            <person name="Saxena R.K."/>
            <person name="Schlueter J.A."/>
            <person name="Donoghue M.T."/>
            <person name="Azam S."/>
            <person name="Fan G."/>
            <person name="Whaley A.M."/>
            <person name="Farmer A.D."/>
            <person name="Sheridan J."/>
            <person name="Iwata A."/>
            <person name="Tuteja R."/>
            <person name="Penmetsa R.V."/>
            <person name="Wu W."/>
            <person name="Upadhyaya H.D."/>
            <person name="Yang S.P."/>
            <person name="Shah T."/>
            <person name="Saxena K.B."/>
            <person name="Michael T."/>
            <person name="McCombie W.R."/>
            <person name="Yang B."/>
            <person name="Zhang G."/>
            <person name="Yang H."/>
            <person name="Wang J."/>
            <person name="Spillane C."/>
            <person name="Cook D.R."/>
            <person name="May G.D."/>
            <person name="Xu X."/>
            <person name="Jackson S.A."/>
        </authorList>
    </citation>
    <scope>NUCLEOTIDE SEQUENCE [LARGE SCALE GENOMIC DNA]</scope>
    <source>
        <strain evidence="3">cv. Asha</strain>
    </source>
</reference>
<gene>
    <name evidence="2" type="ORF">KK1_016690</name>
</gene>
<keyword evidence="3" id="KW-1185">Reference proteome</keyword>
<dbReference type="Proteomes" id="UP000075243">
    <property type="component" value="Chromosome 8"/>
</dbReference>
<feature type="non-terminal residue" evidence="2">
    <location>
        <position position="1"/>
    </location>
</feature>
<dbReference type="Pfam" id="PF24626">
    <property type="entry name" value="SH3_Tf2-1"/>
    <property type="match status" value="1"/>
</dbReference>
<evidence type="ECO:0000313" key="3">
    <source>
        <dbReference type="Proteomes" id="UP000075243"/>
    </source>
</evidence>
<name>A0A151T554_CAJCA</name>